<protein>
    <submittedName>
        <fullName evidence="1">Uncharacterized protein</fullName>
    </submittedName>
</protein>
<sequence length="134" mass="14966">LLKTDSTMTNNGNSGSKRDTCTDKMWNVVHVTKILKSKHKTLPSPDVLKIVCRMLDKREDYPIDELIDCGLVPFLVQGLNIDDNDISCLCVTALAQIIENIGKPKINKIFDAGTTAQFIRLMVHTNFEMAEDAT</sequence>
<dbReference type="Gene3D" id="1.25.10.10">
    <property type="entry name" value="Leucine-rich Repeat Variant"/>
    <property type="match status" value="1"/>
</dbReference>
<dbReference type="EMBL" id="BTRK01000005">
    <property type="protein sequence ID" value="GMR56264.1"/>
    <property type="molecule type" value="Genomic_DNA"/>
</dbReference>
<proteinExistence type="predicted"/>
<gene>
    <name evidence="1" type="ORF">PMAYCL1PPCAC_26459</name>
</gene>
<dbReference type="Proteomes" id="UP001328107">
    <property type="component" value="Unassembled WGS sequence"/>
</dbReference>
<evidence type="ECO:0000313" key="2">
    <source>
        <dbReference type="Proteomes" id="UP001328107"/>
    </source>
</evidence>
<dbReference type="AlphaFoldDB" id="A0AAN5I9B0"/>
<comment type="caution">
    <text evidence="1">The sequence shown here is derived from an EMBL/GenBank/DDBJ whole genome shotgun (WGS) entry which is preliminary data.</text>
</comment>
<reference evidence="2" key="1">
    <citation type="submission" date="2022-10" db="EMBL/GenBank/DDBJ databases">
        <title>Genome assembly of Pristionchus species.</title>
        <authorList>
            <person name="Yoshida K."/>
            <person name="Sommer R.J."/>
        </authorList>
    </citation>
    <scope>NUCLEOTIDE SEQUENCE [LARGE SCALE GENOMIC DNA]</scope>
    <source>
        <strain evidence="2">RS5460</strain>
    </source>
</reference>
<feature type="non-terminal residue" evidence="1">
    <location>
        <position position="1"/>
    </location>
</feature>
<evidence type="ECO:0000313" key="1">
    <source>
        <dbReference type="EMBL" id="GMR56264.1"/>
    </source>
</evidence>
<dbReference type="InterPro" id="IPR011989">
    <property type="entry name" value="ARM-like"/>
</dbReference>
<name>A0AAN5I9B0_9BILA</name>
<feature type="non-terminal residue" evidence="1">
    <location>
        <position position="134"/>
    </location>
</feature>
<keyword evidence="2" id="KW-1185">Reference proteome</keyword>
<dbReference type="InterPro" id="IPR016024">
    <property type="entry name" value="ARM-type_fold"/>
</dbReference>
<organism evidence="1 2">
    <name type="scientific">Pristionchus mayeri</name>
    <dbReference type="NCBI Taxonomy" id="1317129"/>
    <lineage>
        <taxon>Eukaryota</taxon>
        <taxon>Metazoa</taxon>
        <taxon>Ecdysozoa</taxon>
        <taxon>Nematoda</taxon>
        <taxon>Chromadorea</taxon>
        <taxon>Rhabditida</taxon>
        <taxon>Rhabditina</taxon>
        <taxon>Diplogasteromorpha</taxon>
        <taxon>Diplogasteroidea</taxon>
        <taxon>Neodiplogasteridae</taxon>
        <taxon>Pristionchus</taxon>
    </lineage>
</organism>
<accession>A0AAN5I9B0</accession>
<dbReference type="SUPFAM" id="SSF48371">
    <property type="entry name" value="ARM repeat"/>
    <property type="match status" value="1"/>
</dbReference>